<dbReference type="InterPro" id="IPR013096">
    <property type="entry name" value="Cupin_2"/>
</dbReference>
<gene>
    <name evidence="3" type="ORF">EJ913_28060</name>
</gene>
<organism evidence="3 4">
    <name type="scientific">Azospirillum doebereinerae</name>
    <dbReference type="NCBI Taxonomy" id="92933"/>
    <lineage>
        <taxon>Bacteria</taxon>
        <taxon>Pseudomonadati</taxon>
        <taxon>Pseudomonadota</taxon>
        <taxon>Alphaproteobacteria</taxon>
        <taxon>Rhodospirillales</taxon>
        <taxon>Azospirillaceae</taxon>
        <taxon>Azospirillum</taxon>
    </lineage>
</organism>
<dbReference type="Pfam" id="PF07883">
    <property type="entry name" value="Cupin_2"/>
    <property type="match status" value="1"/>
</dbReference>
<comment type="caution">
    <text evidence="3">The sequence shown here is derived from an EMBL/GenBank/DDBJ whole genome shotgun (WGS) entry which is preliminary data.</text>
</comment>
<evidence type="ECO:0000259" key="2">
    <source>
        <dbReference type="Pfam" id="PF07883"/>
    </source>
</evidence>
<name>A0A3S1CDE1_9PROT</name>
<evidence type="ECO:0000313" key="4">
    <source>
        <dbReference type="Proteomes" id="UP000280346"/>
    </source>
</evidence>
<dbReference type="AlphaFoldDB" id="A0A3S1CDE1"/>
<feature type="region of interest" description="Disordered" evidence="1">
    <location>
        <begin position="52"/>
        <end position="80"/>
    </location>
</feature>
<feature type="compositionally biased region" description="Basic and acidic residues" evidence="1">
    <location>
        <begin position="52"/>
        <end position="70"/>
    </location>
</feature>
<dbReference type="Gene3D" id="2.60.120.10">
    <property type="entry name" value="Jelly Rolls"/>
    <property type="match status" value="1"/>
</dbReference>
<reference evidence="3 4" key="1">
    <citation type="submission" date="2018-12" db="EMBL/GenBank/DDBJ databases">
        <authorList>
            <person name="Yang Y."/>
        </authorList>
    </citation>
    <scope>NUCLEOTIDE SEQUENCE [LARGE SCALE GENOMIC DNA]</scope>
    <source>
        <strain evidence="3 4">GSF71</strain>
    </source>
</reference>
<dbReference type="PANTHER" id="PTHR40112:SF1">
    <property type="entry name" value="H2HPP ISOMERASE"/>
    <property type="match status" value="1"/>
</dbReference>
<feature type="domain" description="Cupin type-2" evidence="2">
    <location>
        <begin position="111"/>
        <end position="165"/>
    </location>
</feature>
<dbReference type="EMBL" id="RZIJ01000035">
    <property type="protein sequence ID" value="RUQ63066.1"/>
    <property type="molecule type" value="Genomic_DNA"/>
</dbReference>
<proteinExistence type="predicted"/>
<evidence type="ECO:0000313" key="3">
    <source>
        <dbReference type="EMBL" id="RUQ63066.1"/>
    </source>
</evidence>
<keyword evidence="4" id="KW-1185">Reference proteome</keyword>
<dbReference type="InterPro" id="IPR014710">
    <property type="entry name" value="RmlC-like_jellyroll"/>
</dbReference>
<accession>A0A3S1CDE1</accession>
<dbReference type="InterPro" id="IPR011051">
    <property type="entry name" value="RmlC_Cupin_sf"/>
</dbReference>
<dbReference type="CDD" id="cd02238">
    <property type="entry name" value="cupin_KdgF"/>
    <property type="match status" value="1"/>
</dbReference>
<evidence type="ECO:0000256" key="1">
    <source>
        <dbReference type="SAM" id="MobiDB-lite"/>
    </source>
</evidence>
<protein>
    <submittedName>
        <fullName evidence="3">Cupin domain-containing protein</fullName>
    </submittedName>
</protein>
<dbReference type="PANTHER" id="PTHR40112">
    <property type="entry name" value="H2HPP ISOMERASE"/>
    <property type="match status" value="1"/>
</dbReference>
<dbReference type="SUPFAM" id="SSF51182">
    <property type="entry name" value="RmlC-like cupins"/>
    <property type="match status" value="1"/>
</dbReference>
<dbReference type="Proteomes" id="UP000280346">
    <property type="component" value="Unassembled WGS sequence"/>
</dbReference>
<dbReference type="InterPro" id="IPR052535">
    <property type="entry name" value="Bacilysin_H2HPP_isomerase"/>
</dbReference>
<sequence length="200" mass="22704">MLKPRTSPSRRDSTKPASDKPGAVHPAVMRIHWQLIQPIACSYEQSRETMRQSRCISTKERGLKSKKPSERGPLMTNHVPQYNWDTIPERELRSGVVQKVFRGDDVLIGQTTLHPGMTTAPHSHPYEQIFMILKGRVTLHVGDQSFDCPAGTVVRIPPNVIHWADGPREEDGPALNMDVWTPLRPDYAEHTTYQTDSFSR</sequence>
<feature type="compositionally biased region" description="Basic and acidic residues" evidence="1">
    <location>
        <begin position="9"/>
        <end position="18"/>
    </location>
</feature>
<dbReference type="OrthoDB" id="7506908at2"/>
<feature type="region of interest" description="Disordered" evidence="1">
    <location>
        <begin position="1"/>
        <end position="24"/>
    </location>
</feature>